<evidence type="ECO:0000256" key="9">
    <source>
        <dbReference type="ARBA" id="ARBA00022771"/>
    </source>
</evidence>
<dbReference type="PANTHER" id="PTHR22763">
    <property type="entry name" value="RING ZINC FINGER PROTEIN"/>
    <property type="match status" value="1"/>
</dbReference>
<dbReference type="InterPro" id="IPR001841">
    <property type="entry name" value="Znf_RING"/>
</dbReference>
<feature type="transmembrane region" description="Helical" evidence="16">
    <location>
        <begin position="323"/>
        <end position="345"/>
    </location>
</feature>
<dbReference type="SUPFAM" id="SSF57850">
    <property type="entry name" value="RING/U-box"/>
    <property type="match status" value="1"/>
</dbReference>
<dbReference type="GO" id="GO:0061630">
    <property type="term" value="F:ubiquitin protein ligase activity"/>
    <property type="evidence" value="ECO:0007669"/>
    <property type="project" value="UniProtKB-EC"/>
</dbReference>
<dbReference type="Pfam" id="PF11145">
    <property type="entry name" value="DUF2921"/>
    <property type="match status" value="1"/>
</dbReference>
<dbReference type="Proteomes" id="UP001295684">
    <property type="component" value="Unassembled WGS sequence"/>
</dbReference>
<sequence>MLSIGVLGVNILRNHFFMYIHGITIKSPVSLYPGSSQEWNQDTSRSLSPDPQNASENNTKCEKNCDDSEGEQTEQTDQNDQIKQGNVKLLSSQEIHDKMKSIESKKFGGRWSISEHKDRSKISSNLNNIGGIVKSKLDYHKDSTTFPTFKLDCTLYDGDYRDQVVYLKVSFDEKFMTQNQSTFTLDHKNTNVEISYGRLYSITQDHTCQADINANFTLGLKGSITSKVVLTSDGSCFPEKMTFDLQYPNSFAVSKRRVFNYVIVLSLLLIGYCYVISKQSFEVEQNQGIAVKMSMTTLSWNTIWNFCLFNIYLSYALQLQDYGYFAILACMYFILCFIFELKLLLICWKAKNMDLFSQGNEAVRRALITFYIKFYLIALMSLLTLERIIGSDITLFLLCGSTLFPQIIENAINKSRSTPNLLFAVTMVTTQCFFALYIKGCPSNVMELQPNYQWAIYFSCYVGFQLLVLLIQRKCGSRFFIPRFLRFWSEYNYYKSFSEDLEEGNNADGENNCCICLNPLCFREDCDTSSETQSRRGLSRFFRRTTDPNPHLYMKTPCGHKYHPTCLKSWMRRKLECPFCRSPIPALDEEEQ</sequence>
<evidence type="ECO:0000256" key="4">
    <source>
        <dbReference type="ARBA" id="ARBA00012483"/>
    </source>
</evidence>
<feature type="transmembrane region" description="Helical" evidence="16">
    <location>
        <begin position="366"/>
        <end position="383"/>
    </location>
</feature>
<comment type="caution">
    <text evidence="18">The sequence shown here is derived from an EMBL/GenBank/DDBJ whole genome shotgun (WGS) entry which is preliminary data.</text>
</comment>
<dbReference type="SMART" id="SM00184">
    <property type="entry name" value="RING"/>
    <property type="match status" value="1"/>
</dbReference>
<evidence type="ECO:0000313" key="18">
    <source>
        <dbReference type="EMBL" id="CAI2379318.1"/>
    </source>
</evidence>
<proteinExistence type="predicted"/>
<comment type="catalytic activity">
    <reaction evidence="1">
        <text>S-ubiquitinyl-[E2 ubiquitin-conjugating enzyme]-L-cysteine + [acceptor protein]-L-lysine = [E2 ubiquitin-conjugating enzyme]-L-cysteine + N(6)-ubiquitinyl-[acceptor protein]-L-lysine.</text>
        <dbReference type="EC" id="2.3.2.27"/>
    </reaction>
</comment>
<protein>
    <recommendedName>
        <fullName evidence="4">RING-type E3 ubiquitin transferase</fullName>
        <ecNumber evidence="4">2.3.2.27</ecNumber>
    </recommendedName>
</protein>
<keyword evidence="6 16" id="KW-0812">Transmembrane</keyword>
<reference evidence="18" key="1">
    <citation type="submission" date="2023-07" db="EMBL/GenBank/DDBJ databases">
        <authorList>
            <consortium name="AG Swart"/>
            <person name="Singh M."/>
            <person name="Singh A."/>
            <person name="Seah K."/>
            <person name="Emmerich C."/>
        </authorList>
    </citation>
    <scope>NUCLEOTIDE SEQUENCE</scope>
    <source>
        <strain evidence="18">DP1</strain>
    </source>
</reference>
<keyword evidence="8" id="KW-0732">Signal</keyword>
<feature type="transmembrane region" description="Helical" evidence="16">
    <location>
        <begin position="452"/>
        <end position="471"/>
    </location>
</feature>
<evidence type="ECO:0000256" key="2">
    <source>
        <dbReference type="ARBA" id="ARBA00004127"/>
    </source>
</evidence>
<feature type="domain" description="RING-type" evidence="17">
    <location>
        <begin position="513"/>
        <end position="581"/>
    </location>
</feature>
<dbReference type="InterPro" id="IPR013083">
    <property type="entry name" value="Znf_RING/FYVE/PHD"/>
</dbReference>
<evidence type="ECO:0000256" key="14">
    <source>
        <dbReference type="PROSITE-ProRule" id="PRU00175"/>
    </source>
</evidence>
<evidence type="ECO:0000313" key="19">
    <source>
        <dbReference type="Proteomes" id="UP001295684"/>
    </source>
</evidence>
<feature type="region of interest" description="Disordered" evidence="15">
    <location>
        <begin position="33"/>
        <end position="82"/>
    </location>
</feature>
<evidence type="ECO:0000256" key="3">
    <source>
        <dbReference type="ARBA" id="ARBA00004906"/>
    </source>
</evidence>
<keyword evidence="5" id="KW-0808">Transferase</keyword>
<evidence type="ECO:0000256" key="13">
    <source>
        <dbReference type="ARBA" id="ARBA00023136"/>
    </source>
</evidence>
<evidence type="ECO:0000256" key="15">
    <source>
        <dbReference type="SAM" id="MobiDB-lite"/>
    </source>
</evidence>
<dbReference type="EMBL" id="CAMPGE010021149">
    <property type="protein sequence ID" value="CAI2379318.1"/>
    <property type="molecule type" value="Genomic_DNA"/>
</dbReference>
<evidence type="ECO:0000256" key="8">
    <source>
        <dbReference type="ARBA" id="ARBA00022729"/>
    </source>
</evidence>
<dbReference type="PROSITE" id="PS50089">
    <property type="entry name" value="ZF_RING_2"/>
    <property type="match status" value="1"/>
</dbReference>
<dbReference type="AlphaFoldDB" id="A0AAD1XU01"/>
<dbReference type="InterPro" id="IPR050731">
    <property type="entry name" value="HRD1_E3_ubiq-ligases"/>
</dbReference>
<dbReference type="PANTHER" id="PTHR22763:SF162">
    <property type="entry name" value="TRANSMEMBRANE E3 UBIQUITIN-PROTEIN LIGASE 1"/>
    <property type="match status" value="1"/>
</dbReference>
<evidence type="ECO:0000259" key="17">
    <source>
        <dbReference type="PROSITE" id="PS50089"/>
    </source>
</evidence>
<feature type="transmembrane region" description="Helical" evidence="16">
    <location>
        <begin position="389"/>
        <end position="408"/>
    </location>
</feature>
<keyword evidence="9 14" id="KW-0863">Zinc-finger</keyword>
<dbReference type="EC" id="2.3.2.27" evidence="4"/>
<feature type="transmembrane region" description="Helical" evidence="16">
    <location>
        <begin position="420"/>
        <end position="440"/>
    </location>
</feature>
<feature type="transmembrane region" description="Helical" evidence="16">
    <location>
        <begin position="298"/>
        <end position="317"/>
    </location>
</feature>
<dbReference type="GO" id="GO:0012505">
    <property type="term" value="C:endomembrane system"/>
    <property type="evidence" value="ECO:0007669"/>
    <property type="project" value="UniProtKB-SubCell"/>
</dbReference>
<organism evidence="18 19">
    <name type="scientific">Euplotes crassus</name>
    <dbReference type="NCBI Taxonomy" id="5936"/>
    <lineage>
        <taxon>Eukaryota</taxon>
        <taxon>Sar</taxon>
        <taxon>Alveolata</taxon>
        <taxon>Ciliophora</taxon>
        <taxon>Intramacronucleata</taxon>
        <taxon>Spirotrichea</taxon>
        <taxon>Hypotrichia</taxon>
        <taxon>Euplotida</taxon>
        <taxon>Euplotidae</taxon>
        <taxon>Moneuplotes</taxon>
    </lineage>
</organism>
<dbReference type="GO" id="GO:0043161">
    <property type="term" value="P:proteasome-mediated ubiquitin-dependent protein catabolic process"/>
    <property type="evidence" value="ECO:0007669"/>
    <property type="project" value="TreeGrafter"/>
</dbReference>
<dbReference type="Pfam" id="PF13639">
    <property type="entry name" value="zf-RING_2"/>
    <property type="match status" value="1"/>
</dbReference>
<comment type="pathway">
    <text evidence="3">Protein modification; protein ubiquitination.</text>
</comment>
<evidence type="ECO:0000256" key="5">
    <source>
        <dbReference type="ARBA" id="ARBA00022679"/>
    </source>
</evidence>
<feature type="transmembrane region" description="Helical" evidence="16">
    <location>
        <begin position="258"/>
        <end position="277"/>
    </location>
</feature>
<name>A0AAD1XU01_EUPCR</name>
<keyword evidence="7" id="KW-0479">Metal-binding</keyword>
<comment type="subcellular location">
    <subcellularLocation>
        <location evidence="2">Endomembrane system</location>
        <topology evidence="2">Multi-pass membrane protein</topology>
    </subcellularLocation>
</comment>
<evidence type="ECO:0000256" key="1">
    <source>
        <dbReference type="ARBA" id="ARBA00000900"/>
    </source>
</evidence>
<evidence type="ECO:0000256" key="7">
    <source>
        <dbReference type="ARBA" id="ARBA00022723"/>
    </source>
</evidence>
<gene>
    <name evidence="18" type="ORF">ECRASSUSDP1_LOCUS20727</name>
</gene>
<keyword evidence="19" id="KW-1185">Reference proteome</keyword>
<dbReference type="GO" id="GO:0008270">
    <property type="term" value="F:zinc ion binding"/>
    <property type="evidence" value="ECO:0007669"/>
    <property type="project" value="UniProtKB-KW"/>
</dbReference>
<dbReference type="Gene3D" id="3.30.40.10">
    <property type="entry name" value="Zinc/RING finger domain, C3HC4 (zinc finger)"/>
    <property type="match status" value="1"/>
</dbReference>
<keyword evidence="13 16" id="KW-0472">Membrane</keyword>
<keyword evidence="11" id="KW-0862">Zinc</keyword>
<evidence type="ECO:0000256" key="11">
    <source>
        <dbReference type="ARBA" id="ARBA00022833"/>
    </source>
</evidence>
<keyword evidence="12 16" id="KW-1133">Transmembrane helix</keyword>
<evidence type="ECO:0000256" key="6">
    <source>
        <dbReference type="ARBA" id="ARBA00022692"/>
    </source>
</evidence>
<evidence type="ECO:0000256" key="10">
    <source>
        <dbReference type="ARBA" id="ARBA00022786"/>
    </source>
</evidence>
<keyword evidence="10" id="KW-0833">Ubl conjugation pathway</keyword>
<evidence type="ECO:0000256" key="16">
    <source>
        <dbReference type="SAM" id="Phobius"/>
    </source>
</evidence>
<dbReference type="InterPro" id="IPR021319">
    <property type="entry name" value="DUF2921"/>
</dbReference>
<accession>A0AAD1XU01</accession>
<feature type="compositionally biased region" description="Polar residues" evidence="15">
    <location>
        <begin position="33"/>
        <end position="58"/>
    </location>
</feature>
<evidence type="ECO:0000256" key="12">
    <source>
        <dbReference type="ARBA" id="ARBA00022989"/>
    </source>
</evidence>